<name>A0A5C5QMH9_9PSED</name>
<accession>A0A5C5QMH9</accession>
<protein>
    <submittedName>
        <fullName evidence="1">DUF4329 domain-containing protein</fullName>
    </submittedName>
</protein>
<dbReference type="EMBL" id="VFET01000002">
    <property type="protein sequence ID" value="TWS06762.1"/>
    <property type="molecule type" value="Genomic_DNA"/>
</dbReference>
<dbReference type="Proteomes" id="UP000317951">
    <property type="component" value="Unassembled WGS sequence"/>
</dbReference>
<gene>
    <name evidence="1" type="ORF">FIV36_02295</name>
</gene>
<sequence>MALVQGMRAKSALALRGLDNYAAPGHRWMGGRFCRACVVRARCVLRTGNTCNRGDVMEENPSREARAATATRVKFQYSPAFISADDAARYVHERIGRNRTVEYGSVILRRLSDNRIFATEPIPGKSATFDFEQLLERGPGNAFLDPRGYKLVGGVHSHPAQFDGLKRSNPRLSERQVRIFNSFFSERDVVFNHYEGRALVTAYLSGPGGELLKYQPSFALAERQFVDWIDDVKTALPAHGHDGSLEGFIKKLASVGRLSLLVASADWGGMPGVIDERWEPYLPLVPTQDTVACGPLYPDVTKALDYAQTRMRRTPDARQMVMLLKHEQSDEFAATQALVLGAGEQVPADARLPSLTGGPLLPEGFHVHGFFFLSQPLATQVPTQEPWLYRQFFSPGTLAAYIAKARRYQQAPTSALGISLYMRTPDNALLRYRFSGSPAESQLLTQDAAGGVSDQGNQQALDRGTLTPRQFVIRVAAAGELSVEQTSPLWDVEGVVESDWAPYSQFRQPVLTFSEPFATADEAALHAHGQVGERRAHEVGALILKRPDQRYVVTSSLETGSNPYGFNGFYPWDASSRQLALPDGYQLQAWFGSHVDASQLDLGPRAKANWSSDEVQVYAQSFTDQEAYRIHQLQVPGYLSAAQDSLIVLEPNGTQSREFLSFFESLRGGSLISRNLADGTYTPADAVRKLAEVSRLRVVQGNRLWGAVGLVGSDWVPFKTVSTPVATVQPSAGPASLPLPALSPAFVNPDDAARWAHNQIGTRRDNEYGGLILKRGIRYFATQPVIGVQRQFDFQTILAVDDKGHFIAPQGYECHGLYHSHPAQDEMIRQFNPGFTPDQVELFNSFYSNADQVFTITNRDFARVHYLSGTPNSLLKYVSSGSAKEAELSAQLMGTVPVVPFTAFEGAVWRLAQAGELRVVVPSRVWGGVRGKVSQQWTLHSPVTAAQTVQAQPFFTPLVGTAQAAVLVALSMVARLRQTGYQGVVLKHLTSSSYIATEPTALGASLTELFPVRSDGQLRLPSNFRLVGFYYVPAPLADTPLPATESWLYKRFVSPQLLVTAMNQAKGTQDLQIAEMGLKLFFHTADKALLQWQAPEPRGATELFSVAADGTVTDNANQAGLMDGSLSPRAFVRRLIRAGELTVLQAGQLWSTLGTLYDSEVLPLGLGANTVDASFLNADDAARHAHERIGVRRDAVYAGYILRRPDQRFVFTEPARVQGDGFAGDLLVSLPANGLLVPPTDYVIHGRYSSHPPLSQEELARWRRQGWSMTDLEISATMFNDRDIRSVILTGLPAYLSGSPNSLISYIPSGSPQEQLVLANANRTPGVDGYYRRLERGALKPENIVTRLAAAGELRVLAHTRLWGPRLRVYDDWTPNFDYAEAAPQTPALSAVFKTLDAAAINTHVRGHGRNLDSEGYTAYLLKHPQKHEYVVSELAPQVSGRWLSDSSLGAAYLNGGDFTHGFVLVGLFYSQQWIPSGLPSTEAWLTRFFATPQLLQRAERDARALSRNGDVLPVYLSTLEGALLRYRPPATSLLSGGENGDEVSVQGMNLRSGTLDIRRYVALMAKADGLTVLYSSQCWDRRGAVSSDPLQWRPYAHFNRRRLGPVFNDQDDAARYARSRLSGANARRLYGGLILKRPDGLFVATEPVIVPREDFDHTWIFPDEVVGLGGFPAAHTVVARYRSSPGRELPFALDATQRDIYRNMLSTRVIGAALTEANANLTREYLFGSDGCILSYSRSHSLLETTLKDDLRPLNLVREDRLENKIEQQIRTGTLKPEEYVLRLSKAGRLHVVDGSKVWGMPRLQVGFVPNAPRPAAIEIENAQADPPFSPVFAQETEAVRYAHEHCQYGSALQFGYVFKAARKRQFMVTMPLVRNNYWKFGQVFPGGLLPQGYVLEGIYLCAALEPLTPGQDPHERTFHSPMAIDNGMRFSRQGVKGKTLSLYLSCPEGALIQYQYEETEERLDSRNYFPALRQQLQEGKISVLDYVRDLARHGNLNVLVEGTVWAGTRRITPEWTPGTGEGFFDYPMGCGPLFSHPDDAARYVQRRLSARKGANYVAAVLANPSDTSYITTLPLWPGLDGARLFRLFYTGRSGPVQPVPQPTSGPISYPDFPDLYRTVGAQLIYRDQEPVDSTASKDEALTSHFIEPASLRDFIRILTAHRRVSMSLYLATRGGALLKYMPGFSVPETQLMASLPGLKPVEFLDRLTGVGQLSVLDRDAYWQSEGLISGVQKDALNGAVTDAALTDDPLPLRDRDEL</sequence>
<proteinExistence type="predicted"/>
<reference evidence="1 2" key="1">
    <citation type="submission" date="2019-06" db="EMBL/GenBank/DDBJ databases">
        <title>Pseudomonas bimorpha sp. nov. isolated from bovine raw milk and skim milk concentrate.</title>
        <authorList>
            <person name="Hofmann K."/>
            <person name="Huptas C."/>
            <person name="Doll E."/>
            <person name="Scherer S."/>
            <person name="Wenning M."/>
        </authorList>
    </citation>
    <scope>NUCLEOTIDE SEQUENCE [LARGE SCALE GENOMIC DNA]</scope>
    <source>
        <strain evidence="1 2">DSM 17835</strain>
    </source>
</reference>
<organism evidence="1 2">
    <name type="scientific">Pseudomonas extremaustralis</name>
    <dbReference type="NCBI Taxonomy" id="359110"/>
    <lineage>
        <taxon>Bacteria</taxon>
        <taxon>Pseudomonadati</taxon>
        <taxon>Pseudomonadota</taxon>
        <taxon>Gammaproteobacteria</taxon>
        <taxon>Pseudomonadales</taxon>
        <taxon>Pseudomonadaceae</taxon>
        <taxon>Pseudomonas</taxon>
    </lineage>
</organism>
<dbReference type="OrthoDB" id="7029244at2"/>
<evidence type="ECO:0000313" key="1">
    <source>
        <dbReference type="EMBL" id="TWS06762.1"/>
    </source>
</evidence>
<evidence type="ECO:0000313" key="2">
    <source>
        <dbReference type="Proteomes" id="UP000317951"/>
    </source>
</evidence>
<comment type="caution">
    <text evidence="1">The sequence shown here is derived from an EMBL/GenBank/DDBJ whole genome shotgun (WGS) entry which is preliminary data.</text>
</comment>